<feature type="active site" description="Proton donor" evidence="5">
    <location>
        <position position="255"/>
    </location>
</feature>
<dbReference type="RefSeq" id="WP_076554141.1">
    <property type="nucleotide sequence ID" value="NZ_FTNU01000001.1"/>
</dbReference>
<evidence type="ECO:0000256" key="5">
    <source>
        <dbReference type="HAMAP-Rule" id="MF_01825"/>
    </source>
</evidence>
<evidence type="ECO:0000313" key="8">
    <source>
        <dbReference type="EMBL" id="SIR71474.1"/>
    </source>
</evidence>
<feature type="active site" evidence="5">
    <location>
        <position position="210"/>
    </location>
</feature>
<feature type="binding site" evidence="5">
    <location>
        <position position="233"/>
    </location>
    <ligand>
        <name>NAD(+)</name>
        <dbReference type="ChEBI" id="CHEBI:57540"/>
    </ligand>
</feature>
<comment type="caution">
    <text evidence="5">Lacks conserved residue(s) required for the propagation of feature annotation.</text>
</comment>
<dbReference type="GO" id="GO:0033711">
    <property type="term" value="F:4-phosphoerythronate dehydrogenase activity"/>
    <property type="evidence" value="ECO:0007669"/>
    <property type="project" value="UniProtKB-EC"/>
</dbReference>
<feature type="active site" evidence="5">
    <location>
        <position position="238"/>
    </location>
</feature>
<dbReference type="Pfam" id="PF00389">
    <property type="entry name" value="2-Hacid_dh"/>
    <property type="match status" value="1"/>
</dbReference>
<dbReference type="InterPro" id="IPR006139">
    <property type="entry name" value="D-isomer_2_OHA_DH_cat_dom"/>
</dbReference>
<name>A0A1N7D6U5_9GAMM</name>
<proteinExistence type="inferred from homology"/>
<dbReference type="STRING" id="34061.B0189_00440"/>
<organism evidence="8 9">
    <name type="scientific">Moraxella cuniculi DSM 21768</name>
    <dbReference type="NCBI Taxonomy" id="1122245"/>
    <lineage>
        <taxon>Bacteria</taxon>
        <taxon>Pseudomonadati</taxon>
        <taxon>Pseudomonadota</taxon>
        <taxon>Gammaproteobacteria</taxon>
        <taxon>Moraxellales</taxon>
        <taxon>Moraxellaceae</taxon>
        <taxon>Moraxella</taxon>
    </lineage>
</organism>
<dbReference type="GO" id="GO:0005737">
    <property type="term" value="C:cytoplasm"/>
    <property type="evidence" value="ECO:0007669"/>
    <property type="project" value="UniProtKB-SubCell"/>
</dbReference>
<dbReference type="Gene3D" id="3.30.1370.170">
    <property type="match status" value="1"/>
</dbReference>
<keyword evidence="3 5" id="KW-0520">NAD</keyword>
<dbReference type="PROSITE" id="PS00065">
    <property type="entry name" value="D_2_HYDROXYACID_DH_1"/>
    <property type="match status" value="1"/>
</dbReference>
<evidence type="ECO:0000256" key="1">
    <source>
        <dbReference type="ARBA" id="ARBA00022490"/>
    </source>
</evidence>
<accession>A0A1N7D6U5</accession>
<dbReference type="Pfam" id="PF02826">
    <property type="entry name" value="2-Hacid_dh_C"/>
    <property type="match status" value="1"/>
</dbReference>
<gene>
    <name evidence="5" type="primary">pdxB</name>
    <name evidence="8" type="ORF">SAMN02745664_10129</name>
</gene>
<feature type="binding site" evidence="5">
    <location>
        <position position="177"/>
    </location>
    <ligand>
        <name>NAD(+)</name>
        <dbReference type="ChEBI" id="CHEBI:57540"/>
    </ligand>
</feature>
<evidence type="ECO:0000256" key="3">
    <source>
        <dbReference type="ARBA" id="ARBA00023027"/>
    </source>
</evidence>
<evidence type="ECO:0000259" key="6">
    <source>
        <dbReference type="Pfam" id="PF00389"/>
    </source>
</evidence>
<dbReference type="InterPro" id="IPR020921">
    <property type="entry name" value="Erythronate-4-P_DHase"/>
</dbReference>
<dbReference type="CDD" id="cd12158">
    <property type="entry name" value="ErythrP_dh"/>
    <property type="match status" value="1"/>
</dbReference>
<dbReference type="AlphaFoldDB" id="A0A1N7D6U5"/>
<keyword evidence="4 5" id="KW-0664">Pyridoxine biosynthesis</keyword>
<comment type="similarity">
    <text evidence="5">Belongs to the D-isomer specific 2-hydroxyacid dehydrogenase family. PdxB subfamily.</text>
</comment>
<dbReference type="InterPro" id="IPR029752">
    <property type="entry name" value="D-isomer_DH_CS1"/>
</dbReference>
<dbReference type="InterPro" id="IPR050418">
    <property type="entry name" value="D-iso_2-hydroxyacid_DH_PdxB"/>
</dbReference>
<comment type="pathway">
    <text evidence="5">Cofactor biosynthesis; pyridoxine 5'-phosphate biosynthesis; pyridoxine 5'-phosphate from D-erythrose 4-phosphate: step 2/5.</text>
</comment>
<dbReference type="UniPathway" id="UPA00244">
    <property type="reaction ID" value="UER00310"/>
</dbReference>
<dbReference type="GO" id="GO:0008615">
    <property type="term" value="P:pyridoxine biosynthetic process"/>
    <property type="evidence" value="ECO:0007669"/>
    <property type="project" value="UniProtKB-UniRule"/>
</dbReference>
<keyword evidence="1 5" id="KW-0963">Cytoplasm</keyword>
<reference evidence="9" key="1">
    <citation type="submission" date="2017-01" db="EMBL/GenBank/DDBJ databases">
        <authorList>
            <person name="Varghese N."/>
            <person name="Submissions S."/>
        </authorList>
    </citation>
    <scope>NUCLEOTIDE SEQUENCE [LARGE SCALE GENOMIC DNA]</scope>
    <source>
        <strain evidence="9">DSM 21768</strain>
    </source>
</reference>
<dbReference type="InterPro" id="IPR038251">
    <property type="entry name" value="PdxB_dimer_sf"/>
</dbReference>
<feature type="domain" description="D-isomer specific 2-hydroxyacid dehydrogenase NAD-binding" evidence="7">
    <location>
        <begin position="123"/>
        <end position="257"/>
    </location>
</feature>
<feature type="binding site" evidence="5">
    <location>
        <position position="49"/>
    </location>
    <ligand>
        <name>substrate</name>
    </ligand>
</feature>
<sequence>MITVIADENISHLESYLNHHKVRLIKMAGRDITGEVLQQHRADALLIRSVTPINAQNLANISHLNLQFVGSATIGTDHVDGDFLQKFNISFANAAGCSKHSVAQYVITAILRTLPEARHTPIKLGIIGLGNIGSTLANYANKLGWQVLGYDPFLAPSAINNATFEQLLQSDVISIHTPLTHAGTHPTAKLISHEQLARIRPNALLINTARGEVIDQAALLAAINNKNLTAILDVFENEPHIDDELLKKVSLATPHIAGYTLEGKIRGTDMIYQAFCRHFELPIKQTLAPLLPPNPYFFDELLNKFNLEILKNFYDIEADFAKLQAINHHGVRGDDFDRLRKNYPLRREWIF</sequence>
<dbReference type="EC" id="1.1.1.290" evidence="5"/>
<dbReference type="GO" id="GO:0051287">
    <property type="term" value="F:NAD binding"/>
    <property type="evidence" value="ECO:0007669"/>
    <property type="project" value="InterPro"/>
</dbReference>
<feature type="domain" description="D-isomer specific 2-hydroxyacid dehydrogenase catalytic" evidence="6">
    <location>
        <begin position="6"/>
        <end position="279"/>
    </location>
</feature>
<keyword evidence="9" id="KW-1185">Reference proteome</keyword>
<evidence type="ECO:0000259" key="7">
    <source>
        <dbReference type="Pfam" id="PF02826"/>
    </source>
</evidence>
<protein>
    <recommendedName>
        <fullName evidence="5">Erythronate-4-phosphate dehydrogenase</fullName>
        <ecNumber evidence="5">1.1.1.290</ecNumber>
    </recommendedName>
</protein>
<comment type="catalytic activity">
    <reaction evidence="5">
        <text>4-phospho-D-erythronate + NAD(+) = (R)-3-hydroxy-2-oxo-4-phosphooxybutanoate + NADH + H(+)</text>
        <dbReference type="Rhea" id="RHEA:18829"/>
        <dbReference type="ChEBI" id="CHEBI:15378"/>
        <dbReference type="ChEBI" id="CHEBI:57540"/>
        <dbReference type="ChEBI" id="CHEBI:57945"/>
        <dbReference type="ChEBI" id="CHEBI:58538"/>
        <dbReference type="ChEBI" id="CHEBI:58766"/>
        <dbReference type="EC" id="1.1.1.290"/>
    </reaction>
</comment>
<feature type="binding site" evidence="5">
    <location>
        <position position="258"/>
    </location>
    <ligand>
        <name>NAD(+)</name>
        <dbReference type="ChEBI" id="CHEBI:57540"/>
    </ligand>
</feature>
<evidence type="ECO:0000256" key="2">
    <source>
        <dbReference type="ARBA" id="ARBA00023002"/>
    </source>
</evidence>
<comment type="subcellular location">
    <subcellularLocation>
        <location evidence="5">Cytoplasm</location>
    </subcellularLocation>
</comment>
<dbReference type="Gene3D" id="3.40.50.720">
    <property type="entry name" value="NAD(P)-binding Rossmann-like Domain"/>
    <property type="match status" value="2"/>
</dbReference>
<evidence type="ECO:0000256" key="4">
    <source>
        <dbReference type="ARBA" id="ARBA00023096"/>
    </source>
</evidence>
<dbReference type="PANTHER" id="PTHR43761:SF1">
    <property type="entry name" value="D-ISOMER SPECIFIC 2-HYDROXYACID DEHYDROGENASE CATALYTIC DOMAIN-CONTAINING PROTEIN-RELATED"/>
    <property type="match status" value="1"/>
</dbReference>
<dbReference type="InterPro" id="IPR006140">
    <property type="entry name" value="D-isomer_DH_NAD-bd"/>
</dbReference>
<comment type="function">
    <text evidence="5">Catalyzes the oxidation of erythronate-4-phosphate to 3-hydroxy-2-oxo-4-phosphonooxybutanoate.</text>
</comment>
<feature type="binding site" evidence="5">
    <location>
        <position position="259"/>
    </location>
    <ligand>
        <name>substrate</name>
    </ligand>
</feature>
<feature type="binding site" evidence="5">
    <location>
        <position position="73"/>
    </location>
    <ligand>
        <name>substrate</name>
    </ligand>
</feature>
<dbReference type="EMBL" id="FTNU01000001">
    <property type="protein sequence ID" value="SIR71474.1"/>
    <property type="molecule type" value="Genomic_DNA"/>
</dbReference>
<keyword evidence="2 5" id="KW-0560">Oxidoreductase</keyword>
<dbReference type="Proteomes" id="UP000187495">
    <property type="component" value="Unassembled WGS sequence"/>
</dbReference>
<feature type="binding site" evidence="5">
    <location>
        <position position="151"/>
    </location>
    <ligand>
        <name>NAD(+)</name>
        <dbReference type="ChEBI" id="CHEBI:57540"/>
    </ligand>
</feature>
<dbReference type="SUPFAM" id="SSF51735">
    <property type="entry name" value="NAD(P)-binding Rossmann-fold domains"/>
    <property type="match status" value="1"/>
</dbReference>
<dbReference type="HAMAP" id="MF_01825">
    <property type="entry name" value="PdxB"/>
    <property type="match status" value="1"/>
</dbReference>
<comment type="subunit">
    <text evidence="5">Homodimer.</text>
</comment>
<evidence type="ECO:0000313" key="9">
    <source>
        <dbReference type="Proteomes" id="UP000187495"/>
    </source>
</evidence>
<dbReference type="SUPFAM" id="SSF52283">
    <property type="entry name" value="Formate/glycerate dehydrogenase catalytic domain-like"/>
    <property type="match status" value="1"/>
</dbReference>
<dbReference type="PANTHER" id="PTHR43761">
    <property type="entry name" value="D-ISOMER SPECIFIC 2-HYDROXYACID DEHYDROGENASE FAMILY PROTEIN (AFU_ORTHOLOGUE AFUA_1G13630)"/>
    <property type="match status" value="1"/>
</dbReference>
<dbReference type="InterPro" id="IPR036291">
    <property type="entry name" value="NAD(P)-bd_dom_sf"/>
</dbReference>